<dbReference type="GeneID" id="37642258"/>
<accession>A0A346PQI7</accession>
<dbReference type="AlphaFoldDB" id="A0A346PQI7"/>
<dbReference type="Gene3D" id="3.40.980.10">
    <property type="entry name" value="MoaB/Mog-like domain"/>
    <property type="match status" value="1"/>
</dbReference>
<feature type="domain" description="MoaB/Mog" evidence="1">
    <location>
        <begin position="4"/>
        <end position="176"/>
    </location>
</feature>
<organism evidence="3 4">
    <name type="scientific">Natrarchaeobaculum sulfurireducens</name>
    <dbReference type="NCBI Taxonomy" id="2044521"/>
    <lineage>
        <taxon>Archaea</taxon>
        <taxon>Methanobacteriati</taxon>
        <taxon>Methanobacteriota</taxon>
        <taxon>Stenosarchaea group</taxon>
        <taxon>Halobacteria</taxon>
        <taxon>Halobacteriales</taxon>
        <taxon>Natrialbaceae</taxon>
        <taxon>Natrarchaeobaculum</taxon>
    </lineage>
</organism>
<dbReference type="EMBL" id="CP027033">
    <property type="protein sequence ID" value="AXR81782.1"/>
    <property type="molecule type" value="Genomic_DNA"/>
</dbReference>
<accession>A0A346PFA6</accession>
<evidence type="ECO:0000313" key="4">
    <source>
        <dbReference type="Proteomes" id="UP000258613"/>
    </source>
</evidence>
<evidence type="ECO:0000313" key="2">
    <source>
        <dbReference type="EMBL" id="AXR78201.1"/>
    </source>
</evidence>
<proteinExistence type="predicted"/>
<dbReference type="Proteomes" id="UP000258613">
    <property type="component" value="Chromosome"/>
</dbReference>
<dbReference type="EMBL" id="CP024047">
    <property type="protein sequence ID" value="AXR78201.1"/>
    <property type="molecule type" value="Genomic_DNA"/>
</dbReference>
<evidence type="ECO:0000313" key="5">
    <source>
        <dbReference type="Proteomes" id="UP000258707"/>
    </source>
</evidence>
<dbReference type="InterPro" id="IPR050101">
    <property type="entry name" value="CinA"/>
</dbReference>
<dbReference type="RefSeq" id="WP_117364300.1">
    <property type="nucleotide sequence ID" value="NZ_CP024047.1"/>
</dbReference>
<name>A0A346PQI7_9EURY</name>
<keyword evidence="4" id="KW-1185">Reference proteome</keyword>
<dbReference type="Pfam" id="PF24102">
    <property type="entry name" value="FLAD1_M"/>
    <property type="match status" value="1"/>
</dbReference>
<dbReference type="KEGG" id="nag:AArcMg_1774"/>
<dbReference type="PANTHER" id="PTHR13939">
    <property type="entry name" value="NICOTINAMIDE-NUCLEOTIDE AMIDOHYDROLASE PNCC"/>
    <property type="match status" value="1"/>
</dbReference>
<evidence type="ECO:0000259" key="1">
    <source>
        <dbReference type="SMART" id="SM00852"/>
    </source>
</evidence>
<dbReference type="InterPro" id="IPR056596">
    <property type="entry name" value="FLAD1_M"/>
</dbReference>
<dbReference type="Pfam" id="PF00994">
    <property type="entry name" value="MoCF_biosynth"/>
    <property type="match status" value="1"/>
</dbReference>
<reference evidence="5" key="1">
    <citation type="submission" date="2017-10" db="EMBL/GenBank/DDBJ databases">
        <title>Phenotypic and genomic properties of facultatively anaerobic sulfur-reducing natronoarchaea from hypersaline soda lakes.</title>
        <authorList>
            <person name="Sorokin D.Y."/>
            <person name="Kublanov I.V."/>
            <person name="Roman P."/>
            <person name="Sinninghe Damste J.S."/>
            <person name="Golyshin P.N."/>
            <person name="Rojo D."/>
            <person name="Ciordia S."/>
            <person name="Mena Md.C."/>
            <person name="Ferrer M."/>
            <person name="Messina E."/>
            <person name="Smedile F."/>
            <person name="La Spada G."/>
            <person name="La Cono V."/>
            <person name="Yakimov M.M."/>
        </authorList>
    </citation>
    <scope>NUCLEOTIDE SEQUENCE [LARGE SCALE GENOMIC DNA]</scope>
    <source>
        <strain evidence="5">AArc1</strain>
    </source>
</reference>
<dbReference type="SMART" id="SM00852">
    <property type="entry name" value="MoCF_biosynth"/>
    <property type="match status" value="1"/>
</dbReference>
<reference evidence="3" key="3">
    <citation type="journal article" date="2019" name="Int. J. Syst. Evol. Microbiol.">
        <title>Natronolimnobius sulfurireducens sp. nov. and Halalkaliarchaeum desulfuricum gen. nov., sp. nov., the first sulfur-respiring alkaliphilic haloarchaea from hypersaline alkaline lakes.</title>
        <authorList>
            <person name="Sorokin D.Y."/>
            <person name="Yakimov M."/>
            <person name="Messina E."/>
            <person name="Merkel A.Y."/>
            <person name="Bale N.J."/>
            <person name="Sinninghe Damste J.S."/>
        </authorList>
    </citation>
    <scope>NUCLEOTIDE SEQUENCE</scope>
    <source>
        <strain evidence="3">AArc-Mg</strain>
        <strain evidence="2">AArc1</strain>
    </source>
</reference>
<dbReference type="Proteomes" id="UP000258707">
    <property type="component" value="Chromosome"/>
</dbReference>
<protein>
    <submittedName>
        <fullName evidence="3">Molybdopterin binding motif, CinA N-terminaldomain</fullName>
    </submittedName>
</protein>
<gene>
    <name evidence="2" type="ORF">AArc1_1879</name>
    <name evidence="3" type="ORF">AArcMg_1774</name>
</gene>
<dbReference type="PANTHER" id="PTHR13939:SF0">
    <property type="entry name" value="NMN AMIDOHYDROLASE-LIKE PROTEIN YFAY"/>
    <property type="match status" value="1"/>
</dbReference>
<evidence type="ECO:0000313" key="3">
    <source>
        <dbReference type="EMBL" id="AXR81782.1"/>
    </source>
</evidence>
<dbReference type="KEGG" id="nan:AArc1_1879"/>
<dbReference type="InterPro" id="IPR036425">
    <property type="entry name" value="MoaB/Mog-like_dom_sf"/>
</dbReference>
<sequence>MDVALLTIGDEVLAGDTANTNATWLASQISDRGSSVVRILTLPDDQRLIAETVREWSGVFDAIVVTGGLGGTHDDVTAAAIAAAFDRPLTVDDAVREDVVATVAAYRGLEPDAVTADDLELDVDAWAALPAGCRPLVNPAGLCPGCVLGNVYAFPGVPSEMKALFESVAIEFEGNGVSRTIYTSQPEASMIGAIAGVRERFDVTVGSYPGTEANNRLKVTGTDRAVVDAAVRWLGDRIDVVADE</sequence>
<dbReference type="OrthoDB" id="372037at2157"/>
<dbReference type="InterPro" id="IPR001453">
    <property type="entry name" value="MoaB/Mog_dom"/>
</dbReference>
<dbReference type="SUPFAM" id="SSF53218">
    <property type="entry name" value="Molybdenum cofactor biosynthesis proteins"/>
    <property type="match status" value="1"/>
</dbReference>
<reference evidence="4" key="2">
    <citation type="submission" date="2018-02" db="EMBL/GenBank/DDBJ databases">
        <title>Phenotypic and genomic properties of facultatively anaerobic sulfur-reducing natronoarchaea from hypersaline soda lakes.</title>
        <authorList>
            <person name="Sorokin D.Y."/>
            <person name="Kublanov I.V."/>
            <person name="Roman P."/>
            <person name="Sinninghe Damste J.S."/>
            <person name="Golyshin P.N."/>
            <person name="Rojo D."/>
            <person name="Ciordia S."/>
            <person name="Mena M.D.C."/>
            <person name="Ferrer M."/>
            <person name="Messina E."/>
            <person name="Smedile F."/>
            <person name="La Spada G."/>
            <person name="La Cono V."/>
            <person name="Yakimov M.M."/>
        </authorList>
    </citation>
    <scope>NUCLEOTIDE SEQUENCE [LARGE SCALE GENOMIC DNA]</scope>
    <source>
        <strain evidence="4">AArc-Mg</strain>
    </source>
</reference>